<dbReference type="AlphaFoldDB" id="A0A7I8WLY0"/>
<dbReference type="OrthoDB" id="407658at2759"/>
<dbReference type="PANTHER" id="PTHR31562">
    <property type="entry name" value="PROTEIN CBG18972"/>
    <property type="match status" value="1"/>
</dbReference>
<reference evidence="1" key="1">
    <citation type="submission" date="2020-09" db="EMBL/GenBank/DDBJ databases">
        <authorList>
            <person name="Kikuchi T."/>
        </authorList>
    </citation>
    <scope>NUCLEOTIDE SEQUENCE</scope>
    <source>
        <strain evidence="1">Ka4C1</strain>
    </source>
</reference>
<comment type="caution">
    <text evidence="1">The sequence shown here is derived from an EMBL/GenBank/DDBJ whole genome shotgun (WGS) entry which is preliminary data.</text>
</comment>
<dbReference type="InterPro" id="IPR004988">
    <property type="entry name" value="DUF273"/>
</dbReference>
<sequence>MKRKSVFVCFIILVISLTCITYFASTDYAGRVLFIRQFSKELVQQTFNLTAFNGDVTAAETSKNPHRVDMGECLPIYGKVGIFVAYWGSKRKYETAIDSLHCYVKSTNYTLFEIDVTKDNETLTHCSEYRHPMFRRQCAVALYAQKVDWMLVLDGDTAVVNPNHCIEEYIDPSVDMLFYERFFNFEFNAGNYLVRFSNFTQKFLMEWAEYDKEMSNITDSGRKWFSNIDNGALHIHLARTLRANAKPELDYCNEIRLGVAEMNQYFGYITCIRWILGAQREFPGKIRLFRKAQSFVRDAWSTTFGFCELDFMFHDYKETNVPESVFKGRFDISRCGSGLNGWNWKEGKRISCDELKEKLIQKEQRYRESWYPDQSKINHPLKYREIARCWPNCDEKLRNRTE</sequence>
<dbReference type="PANTHER" id="PTHR31562:SF8">
    <property type="entry name" value="ALPHA-1,6-MANNOSYLTRANSFERASE"/>
    <property type="match status" value="1"/>
</dbReference>
<keyword evidence="2" id="KW-1185">Reference proteome</keyword>
<dbReference type="EMBL" id="CAJFCV020000003">
    <property type="protein sequence ID" value="CAG9104907.1"/>
    <property type="molecule type" value="Genomic_DNA"/>
</dbReference>
<dbReference type="Gene3D" id="3.90.550.10">
    <property type="entry name" value="Spore Coat Polysaccharide Biosynthesis Protein SpsA, Chain A"/>
    <property type="match status" value="1"/>
</dbReference>
<dbReference type="Pfam" id="PF03314">
    <property type="entry name" value="DUF273"/>
    <property type="match status" value="1"/>
</dbReference>
<name>A0A7I8WLY0_BURXY</name>
<dbReference type="Proteomes" id="UP000582659">
    <property type="component" value="Unassembled WGS sequence"/>
</dbReference>
<organism evidence="1 2">
    <name type="scientific">Bursaphelenchus xylophilus</name>
    <name type="common">Pinewood nematode worm</name>
    <name type="synonym">Aphelenchoides xylophilus</name>
    <dbReference type="NCBI Taxonomy" id="6326"/>
    <lineage>
        <taxon>Eukaryota</taxon>
        <taxon>Metazoa</taxon>
        <taxon>Ecdysozoa</taxon>
        <taxon>Nematoda</taxon>
        <taxon>Chromadorea</taxon>
        <taxon>Rhabditida</taxon>
        <taxon>Tylenchina</taxon>
        <taxon>Tylenchomorpha</taxon>
        <taxon>Aphelenchoidea</taxon>
        <taxon>Aphelenchoididae</taxon>
        <taxon>Bursaphelenchus</taxon>
    </lineage>
</organism>
<dbReference type="InterPro" id="IPR029044">
    <property type="entry name" value="Nucleotide-diphossugar_trans"/>
</dbReference>
<evidence type="ECO:0000313" key="2">
    <source>
        <dbReference type="Proteomes" id="UP000659654"/>
    </source>
</evidence>
<accession>A0A7I8WLY0</accession>
<gene>
    <name evidence="1" type="ORF">BXYJ_LOCUS5726</name>
</gene>
<evidence type="ECO:0000313" key="1">
    <source>
        <dbReference type="EMBL" id="CAD5219533.1"/>
    </source>
</evidence>
<dbReference type="EMBL" id="CAJFDI010000003">
    <property type="protein sequence ID" value="CAD5219533.1"/>
    <property type="molecule type" value="Genomic_DNA"/>
</dbReference>
<dbReference type="Proteomes" id="UP000659654">
    <property type="component" value="Unassembled WGS sequence"/>
</dbReference>
<protein>
    <submittedName>
        <fullName evidence="1">(pine wood nematode) hypothetical protein</fullName>
    </submittedName>
</protein>
<proteinExistence type="predicted"/>